<gene>
    <name evidence="2" type="ORF">PHET_02209</name>
</gene>
<dbReference type="AlphaFoldDB" id="A0A8J4TLF0"/>
<feature type="compositionally biased region" description="Polar residues" evidence="1">
    <location>
        <begin position="188"/>
        <end position="207"/>
    </location>
</feature>
<evidence type="ECO:0000313" key="3">
    <source>
        <dbReference type="Proteomes" id="UP000748531"/>
    </source>
</evidence>
<evidence type="ECO:0000313" key="2">
    <source>
        <dbReference type="EMBL" id="KAF5404131.1"/>
    </source>
</evidence>
<evidence type="ECO:0000256" key="1">
    <source>
        <dbReference type="SAM" id="MobiDB-lite"/>
    </source>
</evidence>
<dbReference type="Proteomes" id="UP000748531">
    <property type="component" value="Unassembled WGS sequence"/>
</dbReference>
<keyword evidence="3" id="KW-1185">Reference proteome</keyword>
<name>A0A8J4TLF0_9TREM</name>
<dbReference type="EMBL" id="LUCH01000872">
    <property type="protein sequence ID" value="KAF5404131.1"/>
    <property type="molecule type" value="Genomic_DNA"/>
</dbReference>
<proteinExistence type="predicted"/>
<accession>A0A8J4TLF0</accession>
<reference evidence="2" key="1">
    <citation type="submission" date="2019-05" db="EMBL/GenBank/DDBJ databases">
        <title>Annotation for the trematode Paragonimus heterotremus.</title>
        <authorList>
            <person name="Choi Y.-J."/>
        </authorList>
    </citation>
    <scope>NUCLEOTIDE SEQUENCE</scope>
    <source>
        <strain evidence="2">LC</strain>
    </source>
</reference>
<organism evidence="2 3">
    <name type="scientific">Paragonimus heterotremus</name>
    <dbReference type="NCBI Taxonomy" id="100268"/>
    <lineage>
        <taxon>Eukaryota</taxon>
        <taxon>Metazoa</taxon>
        <taxon>Spiralia</taxon>
        <taxon>Lophotrochozoa</taxon>
        <taxon>Platyhelminthes</taxon>
        <taxon>Trematoda</taxon>
        <taxon>Digenea</taxon>
        <taxon>Plagiorchiida</taxon>
        <taxon>Troglotremata</taxon>
        <taxon>Troglotrematidae</taxon>
        <taxon>Paragonimus</taxon>
    </lineage>
</organism>
<dbReference type="OrthoDB" id="10031759at2759"/>
<comment type="caution">
    <text evidence="2">The sequence shown here is derived from an EMBL/GenBank/DDBJ whole genome shotgun (WGS) entry which is preliminary data.</text>
</comment>
<protein>
    <submittedName>
        <fullName evidence="2">Uncharacterized protein</fullName>
    </submittedName>
</protein>
<feature type="region of interest" description="Disordered" evidence="1">
    <location>
        <begin position="167"/>
        <end position="207"/>
    </location>
</feature>
<sequence>MQNRIKLIRAKRTALLEESETEREANGKDDEIAQQLQVDCDELAQKEREVYIAGCRVKTLRTENARLEWAIEQQEEHMQLVCNDWEKLLRNKSKVRHRIATLNVLITDYQNQEQDRLTETIGMYIGHVERLHLLSLASELRGEVIAQNTRAIFEHIEKLGPVVNWHSGKVGNQEEEKSRAVRIKHTSKSSTNQRPLPHNDNYNMNKE</sequence>